<comment type="caution">
    <text evidence="2">The sequence shown here is derived from an EMBL/GenBank/DDBJ whole genome shotgun (WGS) entry which is preliminary data.</text>
</comment>
<name>A0A7Y9S0R5_9ACTN</name>
<proteinExistence type="predicted"/>
<dbReference type="EMBL" id="JACCAA010000001">
    <property type="protein sequence ID" value="NYG57365.1"/>
    <property type="molecule type" value="Genomic_DNA"/>
</dbReference>
<sequence length="70" mass="7208">MFFDNKPCTVCGSEVELRARDVATEEPSGAPVGPTDGVVGAGDETTDERVCTNSACPSNMGNSHTSTDSV</sequence>
<gene>
    <name evidence="2" type="ORF">BJ980_000288</name>
</gene>
<accession>A0A7Y9S0R5</accession>
<feature type="region of interest" description="Disordered" evidence="1">
    <location>
        <begin position="22"/>
        <end position="46"/>
    </location>
</feature>
<evidence type="ECO:0000256" key="1">
    <source>
        <dbReference type="SAM" id="MobiDB-lite"/>
    </source>
</evidence>
<dbReference type="AlphaFoldDB" id="A0A7Y9S0R5"/>
<dbReference type="Proteomes" id="UP000540656">
    <property type="component" value="Unassembled WGS sequence"/>
</dbReference>
<evidence type="ECO:0000313" key="2">
    <source>
        <dbReference type="EMBL" id="NYG57365.1"/>
    </source>
</evidence>
<reference evidence="2 3" key="1">
    <citation type="submission" date="2020-07" db="EMBL/GenBank/DDBJ databases">
        <title>Sequencing the genomes of 1000 actinobacteria strains.</title>
        <authorList>
            <person name="Klenk H.-P."/>
        </authorList>
    </citation>
    <scope>NUCLEOTIDE SEQUENCE [LARGE SCALE GENOMIC DNA]</scope>
    <source>
        <strain evidence="2 3">DSM 23819</strain>
    </source>
</reference>
<dbReference type="RefSeq" id="WP_179500653.1">
    <property type="nucleotide sequence ID" value="NZ_JACCAA010000001.1"/>
</dbReference>
<keyword evidence="3" id="KW-1185">Reference proteome</keyword>
<evidence type="ECO:0000313" key="3">
    <source>
        <dbReference type="Proteomes" id="UP000540656"/>
    </source>
</evidence>
<protein>
    <submittedName>
        <fullName evidence="2">Uncharacterized protein</fullName>
    </submittedName>
</protein>
<organism evidence="2 3">
    <name type="scientific">Nocardioides daedukensis</name>
    <dbReference type="NCBI Taxonomy" id="634462"/>
    <lineage>
        <taxon>Bacteria</taxon>
        <taxon>Bacillati</taxon>
        <taxon>Actinomycetota</taxon>
        <taxon>Actinomycetes</taxon>
        <taxon>Propionibacteriales</taxon>
        <taxon>Nocardioidaceae</taxon>
        <taxon>Nocardioides</taxon>
    </lineage>
</organism>